<dbReference type="InterPro" id="IPR002156">
    <property type="entry name" value="RNaseH_domain"/>
</dbReference>
<protein>
    <recommendedName>
        <fullName evidence="1">RNase H type-1 domain-containing protein</fullName>
    </recommendedName>
</protein>
<dbReference type="EMBL" id="LR031874">
    <property type="protein sequence ID" value="VDD21500.1"/>
    <property type="molecule type" value="Genomic_DNA"/>
</dbReference>
<dbReference type="InterPro" id="IPR052929">
    <property type="entry name" value="RNase_H-like_EbsB-rel"/>
</dbReference>
<dbReference type="PANTHER" id="PTHR47074">
    <property type="entry name" value="BNAC02G40300D PROTEIN"/>
    <property type="match status" value="1"/>
</dbReference>
<dbReference type="AlphaFoldDB" id="A0A3P6D3F3"/>
<dbReference type="PANTHER" id="PTHR47074:SF49">
    <property type="entry name" value="POLYNUCLEOTIDYL TRANSFERASE, RIBONUCLEASE H-LIKE SUPERFAMILY PROTEIN"/>
    <property type="match status" value="1"/>
</dbReference>
<feature type="domain" description="RNase H type-1" evidence="1">
    <location>
        <begin position="56"/>
        <end position="177"/>
    </location>
</feature>
<dbReference type="GO" id="GO:0003676">
    <property type="term" value="F:nucleic acid binding"/>
    <property type="evidence" value="ECO:0007669"/>
    <property type="project" value="InterPro"/>
</dbReference>
<evidence type="ECO:0000259" key="1">
    <source>
        <dbReference type="Pfam" id="PF13456"/>
    </source>
</evidence>
<gene>
    <name evidence="2" type="ORF">BOLC2T07764H</name>
</gene>
<sequence>MLFDNRPSSPQELLRKAIFACKEWENAQSHPLKAPIPKRLSPPQPPMDPNIVICYTDAAWRSDRKAAGLAWIFSDDTSKEITRCCQFQDAVGSPLMAEAIAIRGALLHASSFNFSQIWLRSNSQGLVTAINSNHRPIELFEILLDVALLISSKFSSVSVSFISCLFNGHEDLLAKACLCMH</sequence>
<name>A0A3P6D3F3_BRAOL</name>
<evidence type="ECO:0000313" key="2">
    <source>
        <dbReference type="EMBL" id="VDD21500.1"/>
    </source>
</evidence>
<dbReference type="InterPro" id="IPR044730">
    <property type="entry name" value="RNase_H-like_dom_plant"/>
</dbReference>
<dbReference type="InterPro" id="IPR036397">
    <property type="entry name" value="RNaseH_sf"/>
</dbReference>
<dbReference type="Pfam" id="PF13456">
    <property type="entry name" value="RVT_3"/>
    <property type="match status" value="1"/>
</dbReference>
<dbReference type="InterPro" id="IPR012337">
    <property type="entry name" value="RNaseH-like_sf"/>
</dbReference>
<dbReference type="CDD" id="cd06222">
    <property type="entry name" value="RNase_H_like"/>
    <property type="match status" value="1"/>
</dbReference>
<dbReference type="SUPFAM" id="SSF53098">
    <property type="entry name" value="Ribonuclease H-like"/>
    <property type="match status" value="1"/>
</dbReference>
<proteinExistence type="predicted"/>
<accession>A0A3P6D3F3</accession>
<reference evidence="2" key="1">
    <citation type="submission" date="2018-11" db="EMBL/GenBank/DDBJ databases">
        <authorList>
            <consortium name="Genoscope - CEA"/>
            <person name="William W."/>
        </authorList>
    </citation>
    <scope>NUCLEOTIDE SEQUENCE</scope>
</reference>
<dbReference type="GO" id="GO:0004523">
    <property type="term" value="F:RNA-DNA hybrid ribonuclease activity"/>
    <property type="evidence" value="ECO:0007669"/>
    <property type="project" value="InterPro"/>
</dbReference>
<organism evidence="2">
    <name type="scientific">Brassica oleracea</name>
    <name type="common">Wild cabbage</name>
    <dbReference type="NCBI Taxonomy" id="3712"/>
    <lineage>
        <taxon>Eukaryota</taxon>
        <taxon>Viridiplantae</taxon>
        <taxon>Streptophyta</taxon>
        <taxon>Embryophyta</taxon>
        <taxon>Tracheophyta</taxon>
        <taxon>Spermatophyta</taxon>
        <taxon>Magnoliopsida</taxon>
        <taxon>eudicotyledons</taxon>
        <taxon>Gunneridae</taxon>
        <taxon>Pentapetalae</taxon>
        <taxon>rosids</taxon>
        <taxon>malvids</taxon>
        <taxon>Brassicales</taxon>
        <taxon>Brassicaceae</taxon>
        <taxon>Brassiceae</taxon>
        <taxon>Brassica</taxon>
    </lineage>
</organism>
<dbReference type="Gene3D" id="3.30.420.10">
    <property type="entry name" value="Ribonuclease H-like superfamily/Ribonuclease H"/>
    <property type="match status" value="1"/>
</dbReference>